<feature type="transmembrane region" description="Helical" evidence="1">
    <location>
        <begin position="122"/>
        <end position="141"/>
    </location>
</feature>
<dbReference type="AlphaFoldDB" id="A0A1G9NNL3"/>
<feature type="transmembrane region" description="Helical" evidence="1">
    <location>
        <begin position="233"/>
        <end position="257"/>
    </location>
</feature>
<keyword evidence="1" id="KW-1133">Transmembrane helix</keyword>
<keyword evidence="3" id="KW-0378">Hydrolase</keyword>
<dbReference type="EMBL" id="LT629700">
    <property type="protein sequence ID" value="SDL87883.1"/>
    <property type="molecule type" value="Genomic_DNA"/>
</dbReference>
<dbReference type="OrthoDB" id="2680086at2"/>
<evidence type="ECO:0000256" key="1">
    <source>
        <dbReference type="SAM" id="Phobius"/>
    </source>
</evidence>
<feature type="transmembrane region" description="Helical" evidence="1">
    <location>
        <begin position="263"/>
        <end position="284"/>
    </location>
</feature>
<dbReference type="RefSeq" id="WP_092149791.1">
    <property type="nucleotide sequence ID" value="NZ_LT629700.1"/>
</dbReference>
<protein>
    <submittedName>
        <fullName evidence="3">CAAX protease self-immunity</fullName>
    </submittedName>
</protein>
<gene>
    <name evidence="3" type="ORF">SAMN04488535_1096</name>
</gene>
<accession>A0A1G9NNL3</accession>
<name>A0A1G9NNL3_9CORY</name>
<feature type="transmembrane region" description="Helical" evidence="1">
    <location>
        <begin position="205"/>
        <end position="226"/>
    </location>
</feature>
<dbReference type="InterPro" id="IPR003675">
    <property type="entry name" value="Rce1/LyrA-like_dom"/>
</dbReference>
<dbReference type="STRING" id="38302.SAMN04488535_1096"/>
<proteinExistence type="predicted"/>
<evidence type="ECO:0000313" key="4">
    <source>
        <dbReference type="Proteomes" id="UP000199350"/>
    </source>
</evidence>
<feature type="transmembrane region" description="Helical" evidence="1">
    <location>
        <begin position="81"/>
        <end position="101"/>
    </location>
</feature>
<dbReference type="GO" id="GO:0080120">
    <property type="term" value="P:CAAX-box protein maturation"/>
    <property type="evidence" value="ECO:0007669"/>
    <property type="project" value="UniProtKB-ARBA"/>
</dbReference>
<evidence type="ECO:0000259" key="2">
    <source>
        <dbReference type="Pfam" id="PF02517"/>
    </source>
</evidence>
<dbReference type="GO" id="GO:0006508">
    <property type="term" value="P:proteolysis"/>
    <property type="evidence" value="ECO:0007669"/>
    <property type="project" value="UniProtKB-KW"/>
</dbReference>
<keyword evidence="3" id="KW-0645">Protease</keyword>
<feature type="transmembrane region" description="Helical" evidence="1">
    <location>
        <begin position="29"/>
        <end position="53"/>
    </location>
</feature>
<feature type="transmembrane region" description="Helical" evidence="1">
    <location>
        <begin position="147"/>
        <end position="165"/>
    </location>
</feature>
<evidence type="ECO:0000313" key="3">
    <source>
        <dbReference type="EMBL" id="SDL87883.1"/>
    </source>
</evidence>
<reference evidence="4" key="1">
    <citation type="submission" date="2016-10" db="EMBL/GenBank/DDBJ databases">
        <authorList>
            <person name="Varghese N."/>
            <person name="Submissions S."/>
        </authorList>
    </citation>
    <scope>NUCLEOTIDE SEQUENCE [LARGE SCALE GENOMIC DNA]</scope>
    <source>
        <strain evidence="4">DSM 20632</strain>
    </source>
</reference>
<keyword evidence="1" id="KW-0812">Transmembrane</keyword>
<dbReference type="Pfam" id="PF02517">
    <property type="entry name" value="Rce1-like"/>
    <property type="match status" value="1"/>
</dbReference>
<dbReference type="GO" id="GO:0004175">
    <property type="term" value="F:endopeptidase activity"/>
    <property type="evidence" value="ECO:0007669"/>
    <property type="project" value="UniProtKB-ARBA"/>
</dbReference>
<keyword evidence="4" id="KW-1185">Reference proteome</keyword>
<dbReference type="Proteomes" id="UP000199350">
    <property type="component" value="Chromosome I"/>
</dbReference>
<feature type="domain" description="CAAX prenyl protease 2/Lysostaphin resistance protein A-like" evidence="2">
    <location>
        <begin position="155"/>
        <end position="244"/>
    </location>
</feature>
<organism evidence="3 4">
    <name type="scientific">Corynebacterium mycetoides</name>
    <dbReference type="NCBI Taxonomy" id="38302"/>
    <lineage>
        <taxon>Bacteria</taxon>
        <taxon>Bacillati</taxon>
        <taxon>Actinomycetota</taxon>
        <taxon>Actinomycetes</taxon>
        <taxon>Mycobacteriales</taxon>
        <taxon>Corynebacteriaceae</taxon>
        <taxon>Corynebacterium</taxon>
    </lineage>
</organism>
<keyword evidence="1" id="KW-0472">Membrane</keyword>
<sequence>MSTPDAPAYHRLAREPALRRSPYRPWKPALEIVMALVLFVVIQLIYALCFFALSAGSGLNLGVLEDLIFGDPATTTPLSMLYFYGALALSGLSAFIAARLAGRRPAALLSVEGRLRGRPLRVSLLWIFLPAAACMLIDALVNGVPAPLTATFWMCVVLSLALVPFQSAAEELIFRGSLVQSIGAWARSPWITYGAPLPIFVAGHLYDFAGLTSVAVFAALASLLVHRTGGLEAAIVLHTTNNLVISFAEFSGLAGLPEDNNRLLVPALAVFLQYAGAVAALVVLRDYAPAKPSPPPGWFPGPGWHSGWPEVEMSRVH</sequence>